<evidence type="ECO:0000313" key="1">
    <source>
        <dbReference type="EMBL" id="KKM61017.1"/>
    </source>
</evidence>
<sequence length="57" mass="6823">MTEDLKILYAVLLKFKGKVSKIEYKNNTYTFRLICPYPSESDWMRIFTVILTPNEEM</sequence>
<dbReference type="EMBL" id="LAZR01011568">
    <property type="protein sequence ID" value="KKM61017.1"/>
    <property type="molecule type" value="Genomic_DNA"/>
</dbReference>
<organism evidence="1">
    <name type="scientific">marine sediment metagenome</name>
    <dbReference type="NCBI Taxonomy" id="412755"/>
    <lineage>
        <taxon>unclassified sequences</taxon>
        <taxon>metagenomes</taxon>
        <taxon>ecological metagenomes</taxon>
    </lineage>
</organism>
<dbReference type="AlphaFoldDB" id="A0A0F9LVB8"/>
<gene>
    <name evidence="1" type="ORF">LCGC14_1536020</name>
</gene>
<proteinExistence type="predicted"/>
<accession>A0A0F9LVB8</accession>
<comment type="caution">
    <text evidence="1">The sequence shown here is derived from an EMBL/GenBank/DDBJ whole genome shotgun (WGS) entry which is preliminary data.</text>
</comment>
<name>A0A0F9LVB8_9ZZZZ</name>
<reference evidence="1" key="1">
    <citation type="journal article" date="2015" name="Nature">
        <title>Complex archaea that bridge the gap between prokaryotes and eukaryotes.</title>
        <authorList>
            <person name="Spang A."/>
            <person name="Saw J.H."/>
            <person name="Jorgensen S.L."/>
            <person name="Zaremba-Niedzwiedzka K."/>
            <person name="Martijn J."/>
            <person name="Lind A.E."/>
            <person name="van Eijk R."/>
            <person name="Schleper C."/>
            <person name="Guy L."/>
            <person name="Ettema T.J."/>
        </authorList>
    </citation>
    <scope>NUCLEOTIDE SEQUENCE</scope>
</reference>
<protein>
    <submittedName>
        <fullName evidence="1">Uncharacterized protein</fullName>
    </submittedName>
</protein>